<organism evidence="1 2">
    <name type="scientific">Sphaerospermopsis kisseleviana CS-549</name>
    <dbReference type="NCBI Taxonomy" id="3021783"/>
    <lineage>
        <taxon>Bacteria</taxon>
        <taxon>Bacillati</taxon>
        <taxon>Cyanobacteriota</taxon>
        <taxon>Cyanophyceae</taxon>
        <taxon>Nostocales</taxon>
        <taxon>Aphanizomenonaceae</taxon>
        <taxon>Sphaerospermopsis</taxon>
        <taxon>Sphaerospermopsis kisseleviana</taxon>
    </lineage>
</organism>
<gene>
    <name evidence="1" type="ORF">PN497_17375</name>
</gene>
<evidence type="ECO:0000313" key="1">
    <source>
        <dbReference type="EMBL" id="MDB9443119.1"/>
    </source>
</evidence>
<keyword evidence="2" id="KW-1185">Reference proteome</keyword>
<dbReference type="EMBL" id="JAQMTI010000220">
    <property type="protein sequence ID" value="MDB9443119.1"/>
    <property type="molecule type" value="Genomic_DNA"/>
</dbReference>
<dbReference type="Proteomes" id="UP001211711">
    <property type="component" value="Unassembled WGS sequence"/>
</dbReference>
<sequence length="42" mass="4864">MKILSRSQLLLALVSFFVSEAAYIFIYRERSLLRVTLLTTLS</sequence>
<protein>
    <submittedName>
        <fullName evidence="1">Uncharacterized protein</fullName>
    </submittedName>
</protein>
<accession>A0ABT4ZV15</accession>
<reference evidence="1 2" key="1">
    <citation type="submission" date="2023-01" db="EMBL/GenBank/DDBJ databases">
        <title>Genomes from the Australian National Cyanobacteria Reference Collection.</title>
        <authorList>
            <person name="Willis A."/>
            <person name="Lee E.M.F."/>
        </authorList>
    </citation>
    <scope>NUCLEOTIDE SEQUENCE [LARGE SCALE GENOMIC DNA]</scope>
    <source>
        <strain evidence="1 2">CS-549</strain>
    </source>
</reference>
<dbReference type="RefSeq" id="WP_272110723.1">
    <property type="nucleotide sequence ID" value="NZ_JAQMTI010000220.1"/>
</dbReference>
<comment type="caution">
    <text evidence="1">The sequence shown here is derived from an EMBL/GenBank/DDBJ whole genome shotgun (WGS) entry which is preliminary data.</text>
</comment>
<name>A0ABT4ZV15_9CYAN</name>
<proteinExistence type="predicted"/>
<evidence type="ECO:0000313" key="2">
    <source>
        <dbReference type="Proteomes" id="UP001211711"/>
    </source>
</evidence>